<keyword evidence="7" id="KW-0812">Transmembrane</keyword>
<feature type="transmembrane region" description="Helical" evidence="7">
    <location>
        <begin position="234"/>
        <end position="253"/>
    </location>
</feature>
<protein>
    <recommendedName>
        <fullName evidence="2">non-specific serine/threonine protein kinase</fullName>
        <ecNumber evidence="2">2.7.11.1</ecNumber>
    </recommendedName>
</protein>
<comment type="caution">
    <text evidence="10">The sequence shown here is derived from an EMBL/GenBank/DDBJ whole genome shotgun (WGS) entry which is preliminary data.</text>
</comment>
<evidence type="ECO:0000313" key="10">
    <source>
        <dbReference type="EMBL" id="KAK7841731.1"/>
    </source>
</evidence>
<dbReference type="EC" id="2.7.11.1" evidence="2"/>
<dbReference type="GO" id="GO:0030247">
    <property type="term" value="F:polysaccharide binding"/>
    <property type="evidence" value="ECO:0007669"/>
    <property type="project" value="InterPro"/>
</dbReference>
<comment type="catalytic activity">
    <reaction evidence="5">
        <text>L-threonyl-[protein] + ATP = O-phospho-L-threonyl-[protein] + ADP + H(+)</text>
        <dbReference type="Rhea" id="RHEA:46608"/>
        <dbReference type="Rhea" id="RHEA-COMP:11060"/>
        <dbReference type="Rhea" id="RHEA-COMP:11605"/>
        <dbReference type="ChEBI" id="CHEBI:15378"/>
        <dbReference type="ChEBI" id="CHEBI:30013"/>
        <dbReference type="ChEBI" id="CHEBI:30616"/>
        <dbReference type="ChEBI" id="CHEBI:61977"/>
        <dbReference type="ChEBI" id="CHEBI:456216"/>
        <dbReference type="EC" id="2.7.11.1"/>
    </reaction>
</comment>
<keyword evidence="4" id="KW-0325">Glycoprotein</keyword>
<dbReference type="InterPro" id="IPR032872">
    <property type="entry name" value="WAK_assoc_C"/>
</dbReference>
<feature type="domain" description="Wall-associated receptor kinase C-terminal" evidence="9">
    <location>
        <begin position="455"/>
        <end position="487"/>
    </location>
</feature>
<proteinExistence type="predicted"/>
<feature type="domain" description="Wall-associated receptor kinase galacturonan-binding" evidence="8">
    <location>
        <begin position="530"/>
        <end position="590"/>
    </location>
</feature>
<evidence type="ECO:0000259" key="9">
    <source>
        <dbReference type="Pfam" id="PF14380"/>
    </source>
</evidence>
<feature type="domain" description="Wall-associated receptor kinase galacturonan-binding" evidence="8">
    <location>
        <begin position="4"/>
        <end position="64"/>
    </location>
</feature>
<keyword evidence="11" id="KW-1185">Reference proteome</keyword>
<evidence type="ECO:0000256" key="4">
    <source>
        <dbReference type="ARBA" id="ARBA00023180"/>
    </source>
</evidence>
<evidence type="ECO:0000256" key="2">
    <source>
        <dbReference type="ARBA" id="ARBA00012513"/>
    </source>
</evidence>
<comment type="catalytic activity">
    <reaction evidence="6">
        <text>L-seryl-[protein] + ATP = O-phospho-L-seryl-[protein] + ADP + H(+)</text>
        <dbReference type="Rhea" id="RHEA:17989"/>
        <dbReference type="Rhea" id="RHEA-COMP:9863"/>
        <dbReference type="Rhea" id="RHEA-COMP:11604"/>
        <dbReference type="ChEBI" id="CHEBI:15378"/>
        <dbReference type="ChEBI" id="CHEBI:29999"/>
        <dbReference type="ChEBI" id="CHEBI:30616"/>
        <dbReference type="ChEBI" id="CHEBI:83421"/>
        <dbReference type="ChEBI" id="CHEBI:456216"/>
        <dbReference type="EC" id="2.7.11.1"/>
    </reaction>
</comment>
<keyword evidence="7" id="KW-0472">Membrane</keyword>
<feature type="domain" description="Wall-associated receptor kinase C-terminal" evidence="9">
    <location>
        <begin position="379"/>
        <end position="451"/>
    </location>
</feature>
<reference evidence="10 11" key="1">
    <citation type="journal article" date="2018" name="Sci. Data">
        <title>The draft genome sequence of cork oak.</title>
        <authorList>
            <person name="Ramos A.M."/>
            <person name="Usie A."/>
            <person name="Barbosa P."/>
            <person name="Barros P.M."/>
            <person name="Capote T."/>
            <person name="Chaves I."/>
            <person name="Simoes F."/>
            <person name="Abreu I."/>
            <person name="Carrasquinho I."/>
            <person name="Faro C."/>
            <person name="Guimaraes J.B."/>
            <person name="Mendonca D."/>
            <person name="Nobrega F."/>
            <person name="Rodrigues L."/>
            <person name="Saibo N.J.M."/>
            <person name="Varela M.C."/>
            <person name="Egas C."/>
            <person name="Matos J."/>
            <person name="Miguel C.M."/>
            <person name="Oliveira M.M."/>
            <person name="Ricardo C.P."/>
            <person name="Goncalves S."/>
        </authorList>
    </citation>
    <scope>NUCLEOTIDE SEQUENCE [LARGE SCALE GENOMIC DNA]</scope>
    <source>
        <strain evidence="11">cv. HL8</strain>
    </source>
</reference>
<comment type="subcellular location">
    <subcellularLocation>
        <location evidence="1">Membrane</location>
        <topology evidence="1">Single-pass membrane protein</topology>
    </subcellularLocation>
</comment>
<dbReference type="Pfam" id="PF13947">
    <property type="entry name" value="GUB_WAK_bind"/>
    <property type="match status" value="3"/>
</dbReference>
<dbReference type="Pfam" id="PF14380">
    <property type="entry name" value="WAK_assoc"/>
    <property type="match status" value="3"/>
</dbReference>
<dbReference type="GO" id="GO:0016020">
    <property type="term" value="C:membrane"/>
    <property type="evidence" value="ECO:0007669"/>
    <property type="project" value="UniProtKB-SubCell"/>
</dbReference>
<keyword evidence="7" id="KW-1133">Transmembrane helix</keyword>
<name>A0AAW0KUP2_QUESU</name>
<keyword evidence="3" id="KW-0732">Signal</keyword>
<organism evidence="10 11">
    <name type="scientific">Quercus suber</name>
    <name type="common">Cork oak</name>
    <dbReference type="NCBI Taxonomy" id="58331"/>
    <lineage>
        <taxon>Eukaryota</taxon>
        <taxon>Viridiplantae</taxon>
        <taxon>Streptophyta</taxon>
        <taxon>Embryophyta</taxon>
        <taxon>Tracheophyta</taxon>
        <taxon>Spermatophyta</taxon>
        <taxon>Magnoliopsida</taxon>
        <taxon>eudicotyledons</taxon>
        <taxon>Gunneridae</taxon>
        <taxon>Pentapetalae</taxon>
        <taxon>rosids</taxon>
        <taxon>fabids</taxon>
        <taxon>Fagales</taxon>
        <taxon>Fagaceae</taxon>
        <taxon>Quercus</taxon>
    </lineage>
</organism>
<dbReference type="InterPro" id="IPR025287">
    <property type="entry name" value="WAK_GUB"/>
</dbReference>
<evidence type="ECO:0000256" key="6">
    <source>
        <dbReference type="ARBA" id="ARBA00048679"/>
    </source>
</evidence>
<feature type="non-terminal residue" evidence="10">
    <location>
        <position position="1"/>
    </location>
</feature>
<dbReference type="AlphaFoldDB" id="A0AAW0KUP2"/>
<evidence type="ECO:0000313" key="11">
    <source>
        <dbReference type="Proteomes" id="UP000237347"/>
    </source>
</evidence>
<gene>
    <name evidence="10" type="ORF">CFP56_015001</name>
</gene>
<feature type="domain" description="Wall-associated receptor kinase C-terminal" evidence="9">
    <location>
        <begin position="133"/>
        <end position="207"/>
    </location>
</feature>
<evidence type="ECO:0000259" key="8">
    <source>
        <dbReference type="Pfam" id="PF13947"/>
    </source>
</evidence>
<evidence type="ECO:0000256" key="5">
    <source>
        <dbReference type="ARBA" id="ARBA00047899"/>
    </source>
</evidence>
<dbReference type="PANTHER" id="PTHR33138">
    <property type="entry name" value="OS01G0690200 PROTEIN"/>
    <property type="match status" value="1"/>
</dbReference>
<evidence type="ECO:0000256" key="1">
    <source>
        <dbReference type="ARBA" id="ARBA00004167"/>
    </source>
</evidence>
<feature type="domain" description="Wall-associated receptor kinase galacturonan-binding" evidence="8">
    <location>
        <begin position="263"/>
        <end position="330"/>
    </location>
</feature>
<dbReference type="GO" id="GO:0004674">
    <property type="term" value="F:protein serine/threonine kinase activity"/>
    <property type="evidence" value="ECO:0007669"/>
    <property type="project" value="UniProtKB-EC"/>
</dbReference>
<dbReference type="PANTHER" id="PTHR33138:SF1">
    <property type="entry name" value="OS01G0113900 PROTEIN"/>
    <property type="match status" value="1"/>
</dbReference>
<evidence type="ECO:0000256" key="3">
    <source>
        <dbReference type="ARBA" id="ARBA00022729"/>
    </source>
</evidence>
<sequence length="687" mass="77928">RPFDCGRIKNISYPFLRDNRPEPCGIPEFKLTCRDNEYPIISFKELEILVLNINQSHYIMTIARWDLWNSPCLPTPKFVNTTLDFNNFDYHKPTDQNLTLFYGCPYGVSGLDKANYFPCGLDNIYFVSESFTGIDELFEKCHRNIRVPVLGTALKNESLGLQKVLNQGFDVDYHNFWAITCLGCEASGGICGFNSSSHPFVCLCRDGDRQPLFCSIGTVNNCIAFSRRFTMSQFLSYLLILSFFFFFFINSLGTNSSPLLEICPLHLCGDVDISYPFWVLKESASDQQQYCGYPGFGVMCLNGTAELELHGDRYHVKDINYADYTLSLVDIDVSNQTCPRARHNVSLETLPLKYSSMDLNLSYYFNCISYPPTVPFIPCLNISSNRSYVFVENHETVGFDWSKNCEQKVVVTVRQTQINMNNLTGGFGVAMNDGFLLDWQRVKDCGTCESSERYWETVKDCATCEKSEGYCGYNATAEEFLCFCNDGIAHGNSCKDTCIFSFIASGSHSLVGPLAVTEKIYIPESGRPFDCGRIKNISYPFLRDNRPEPCGIPEFKLTCRDNECPIISFKELEILVLNINQSHYIMTIARWDLWNSPCPPTPKFVNTTLDFNNFDYHTPTDQNLTLFYGCPSGVSGLDKANYFPCGLDNIYFVSESFTGIDELFEKCHRNIRVLVLGTALKNESLGL</sequence>
<dbReference type="EMBL" id="PKMF04000235">
    <property type="protein sequence ID" value="KAK7841731.1"/>
    <property type="molecule type" value="Genomic_DNA"/>
</dbReference>
<dbReference type="Proteomes" id="UP000237347">
    <property type="component" value="Unassembled WGS sequence"/>
</dbReference>
<accession>A0AAW0KUP2</accession>
<evidence type="ECO:0000256" key="7">
    <source>
        <dbReference type="SAM" id="Phobius"/>
    </source>
</evidence>